<organism evidence="9 10">
    <name type="scientific">Candidatus Thermoflexus japonica</name>
    <dbReference type="NCBI Taxonomy" id="2035417"/>
    <lineage>
        <taxon>Bacteria</taxon>
        <taxon>Bacillati</taxon>
        <taxon>Chloroflexota</taxon>
        <taxon>Thermoflexia</taxon>
        <taxon>Thermoflexales</taxon>
        <taxon>Thermoflexaceae</taxon>
        <taxon>Thermoflexus</taxon>
    </lineage>
</organism>
<evidence type="ECO:0000256" key="5">
    <source>
        <dbReference type="PIRSR" id="PIRSR625650-2"/>
    </source>
</evidence>
<evidence type="ECO:0000313" key="9">
    <source>
        <dbReference type="EMBL" id="GBD09790.1"/>
    </source>
</evidence>
<feature type="binding site" evidence="5">
    <location>
        <position position="274"/>
    </location>
    <ligand>
        <name>substrate</name>
    </ligand>
</feature>
<dbReference type="InterPro" id="IPR004113">
    <property type="entry name" value="FAD-bd_oxidored_4_C"/>
</dbReference>
<evidence type="ECO:0000313" key="10">
    <source>
        <dbReference type="Proteomes" id="UP000236642"/>
    </source>
</evidence>
<dbReference type="PANTHER" id="PTHR46568:SF1">
    <property type="entry name" value="ALKYLDIHYDROXYACETONEPHOSPHATE SYNTHASE, PEROXISOMAL"/>
    <property type="match status" value="1"/>
</dbReference>
<feature type="domain" description="FAD-binding PCMH-type" evidence="8">
    <location>
        <begin position="1"/>
        <end position="151"/>
    </location>
</feature>
<evidence type="ECO:0000256" key="1">
    <source>
        <dbReference type="ARBA" id="ARBA00008000"/>
    </source>
</evidence>
<name>A0A2H5Y8N8_9CHLR</name>
<feature type="binding site" evidence="6">
    <location>
        <begin position="3"/>
        <end position="9"/>
    </location>
    <ligand>
        <name>FAD</name>
        <dbReference type="ChEBI" id="CHEBI:57692"/>
    </ligand>
</feature>
<keyword evidence="2" id="KW-0285">Flavoprotein</keyword>
<dbReference type="EMBL" id="BEHY01000067">
    <property type="protein sequence ID" value="GBD09790.1"/>
    <property type="molecule type" value="Genomic_DNA"/>
</dbReference>
<dbReference type="InterPro" id="IPR036318">
    <property type="entry name" value="FAD-bd_PCMH-like_sf"/>
</dbReference>
<evidence type="ECO:0000256" key="7">
    <source>
        <dbReference type="PIRSR" id="PIRSR625650-4"/>
    </source>
</evidence>
<evidence type="ECO:0000256" key="3">
    <source>
        <dbReference type="ARBA" id="ARBA00022827"/>
    </source>
</evidence>
<dbReference type="Proteomes" id="UP000236642">
    <property type="component" value="Unassembled WGS sequence"/>
</dbReference>
<dbReference type="GO" id="GO:0008610">
    <property type="term" value="P:lipid biosynthetic process"/>
    <property type="evidence" value="ECO:0007669"/>
    <property type="project" value="InterPro"/>
</dbReference>
<dbReference type="GO" id="GO:0008609">
    <property type="term" value="F:alkylglycerone-phosphate synthase activity"/>
    <property type="evidence" value="ECO:0007669"/>
    <property type="project" value="InterPro"/>
</dbReference>
<evidence type="ECO:0000256" key="4">
    <source>
        <dbReference type="PIRSR" id="PIRSR625650-1"/>
    </source>
</evidence>
<dbReference type="PANTHER" id="PTHR46568">
    <property type="entry name" value="ALKYLDIHYDROXYACETONEPHOSPHATE SYNTHASE, PEROXISOMAL"/>
    <property type="match status" value="1"/>
</dbReference>
<dbReference type="InterPro" id="IPR016169">
    <property type="entry name" value="FAD-bd_PCMH_sub2"/>
</dbReference>
<dbReference type="Gene3D" id="1.10.45.10">
    <property type="entry name" value="Vanillyl-alcohol Oxidase, Chain A, domain 4"/>
    <property type="match status" value="1"/>
</dbReference>
<comment type="similarity">
    <text evidence="1">Belongs to the FAD-binding oxidoreductase/transferase type 4 family.</text>
</comment>
<keyword evidence="9" id="KW-0560">Oxidoreductase</keyword>
<dbReference type="Pfam" id="PF02913">
    <property type="entry name" value="FAD-oxidase_C"/>
    <property type="match status" value="1"/>
</dbReference>
<dbReference type="InterPro" id="IPR016171">
    <property type="entry name" value="Vanillyl_alc_oxidase_C-sub2"/>
</dbReference>
<dbReference type="SUPFAM" id="SSF55103">
    <property type="entry name" value="FAD-linked oxidases, C-terminal domain"/>
    <property type="match status" value="1"/>
</dbReference>
<protein>
    <submittedName>
        <fullName evidence="9">Putative FAD-linked oxidoreductase</fullName>
        <ecNumber evidence="9">1.-.-.-</ecNumber>
    </submittedName>
</protein>
<dbReference type="Gene3D" id="3.30.300.330">
    <property type="match status" value="1"/>
</dbReference>
<dbReference type="EC" id="1.-.-.-" evidence="9"/>
<dbReference type="Pfam" id="PF01565">
    <property type="entry name" value="FAD_binding_4"/>
    <property type="match status" value="1"/>
</dbReference>
<feature type="active site" description="Proton donor/acceptor" evidence="4">
    <location>
        <position position="335"/>
    </location>
</feature>
<comment type="caution">
    <text evidence="9">The sequence shown here is derived from an EMBL/GenBank/DDBJ whole genome shotgun (WGS) entry which is preliminary data.</text>
</comment>
<dbReference type="GO" id="GO:0071949">
    <property type="term" value="F:FAD binding"/>
    <property type="evidence" value="ECO:0007669"/>
    <property type="project" value="InterPro"/>
</dbReference>
<evidence type="ECO:0000259" key="8">
    <source>
        <dbReference type="PROSITE" id="PS51387"/>
    </source>
</evidence>
<dbReference type="InterPro" id="IPR025650">
    <property type="entry name" value="Alkyl-DHAP_Synthase"/>
</dbReference>
<evidence type="ECO:0000256" key="2">
    <source>
        <dbReference type="ARBA" id="ARBA00022630"/>
    </source>
</evidence>
<proteinExistence type="inferred from homology"/>
<dbReference type="InterPro" id="IPR016166">
    <property type="entry name" value="FAD-bd_PCMH"/>
</dbReference>
<dbReference type="InterPro" id="IPR006094">
    <property type="entry name" value="Oxid_FAD_bind_N"/>
</dbReference>
<dbReference type="PROSITE" id="PS51387">
    <property type="entry name" value="FAD_PCMH"/>
    <property type="match status" value="1"/>
</dbReference>
<evidence type="ECO:0000256" key="6">
    <source>
        <dbReference type="PIRSR" id="PIRSR625650-3"/>
    </source>
</evidence>
<gene>
    <name evidence="9" type="ORF">HRbin22_02051</name>
</gene>
<dbReference type="Gene3D" id="3.30.465.10">
    <property type="match status" value="1"/>
</dbReference>
<dbReference type="GO" id="GO:0016491">
    <property type="term" value="F:oxidoreductase activity"/>
    <property type="evidence" value="ECO:0007669"/>
    <property type="project" value="UniProtKB-KW"/>
</dbReference>
<dbReference type="SUPFAM" id="SSF56176">
    <property type="entry name" value="FAD-binding/transporter-associated domain-like"/>
    <property type="match status" value="1"/>
</dbReference>
<keyword evidence="3 6" id="KW-0274">FAD</keyword>
<sequence length="426" mass="47086">MVPCGGGTSVVGHVRVLPDPRPALVIDLQRMNRLLALDPVSALATFQAGIRGPDLEAALRAQGFTLGHYPQSFEYSTLGGWVMTRSVGQFALGYGRIEDLFVGGRLETPKGPLVLPIFPPSAAGPDLRHLVLGSEGRMGILTEVTVRVRPLPEVEALQTFFFPGFAEGLAAIREMVQAGLPLTMLRLSTPEETRITLRLAGRERQVRLLEGWLRLQGLGETRCMLLVAAAGARRVVHAALAEVHHTAARHGGRSLGSRLAREWLRQRFRSPYLRNTLWELGYAVDTLETAVIWARVPRMVAAIEEALRRGLEDMGERVYVFSHISHVYPHGANIYTTFMFRLASDPEENLERWQRLKRAASEAILRLKGTISHQHGVGVDHLPYVEAEKGALGLAILRAVFRTVDPHGRMNPGKLVEEGRTVPSWG</sequence>
<dbReference type="AlphaFoldDB" id="A0A2H5Y8N8"/>
<feature type="site" description="Important for enzyme activity" evidence="7">
    <location>
        <position position="186"/>
    </location>
</feature>
<accession>A0A2H5Y8N8</accession>
<comment type="cofactor">
    <cofactor evidence="6">
        <name>FAD</name>
        <dbReference type="ChEBI" id="CHEBI:57692"/>
    </cofactor>
</comment>
<dbReference type="InterPro" id="IPR016164">
    <property type="entry name" value="FAD-linked_Oxase-like_C"/>
</dbReference>
<reference evidence="10" key="1">
    <citation type="submission" date="2017-09" db="EMBL/GenBank/DDBJ databases">
        <title>Metaegenomics of thermophilic ammonia-oxidizing enrichment culture.</title>
        <authorList>
            <person name="Kato S."/>
            <person name="Suzuki K."/>
        </authorList>
    </citation>
    <scope>NUCLEOTIDE SEQUENCE [LARGE SCALE GENOMIC DNA]</scope>
</reference>